<evidence type="ECO:0000259" key="13">
    <source>
        <dbReference type="Pfam" id="PF01370"/>
    </source>
</evidence>
<dbReference type="InterPro" id="IPR036291">
    <property type="entry name" value="NAD(P)-bd_dom_sf"/>
</dbReference>
<keyword evidence="4" id="KW-0210">Decarboxylase</keyword>
<dbReference type="GO" id="GO:0042732">
    <property type="term" value="P:D-xylose metabolic process"/>
    <property type="evidence" value="ECO:0007669"/>
    <property type="project" value="InterPro"/>
</dbReference>
<keyword evidence="8" id="KW-0333">Golgi apparatus</keyword>
<evidence type="ECO:0000256" key="5">
    <source>
        <dbReference type="ARBA" id="ARBA00022968"/>
    </source>
</evidence>
<keyword evidence="10" id="KW-0325">Glycoprotein</keyword>
<evidence type="ECO:0000256" key="1">
    <source>
        <dbReference type="ARBA" id="ARBA00001911"/>
    </source>
</evidence>
<keyword evidence="5" id="KW-0735">Signal-anchor</keyword>
<gene>
    <name evidence="14" type="ORF">JF887_05900</name>
</gene>
<comment type="cofactor">
    <cofactor evidence="1">
        <name>NAD(+)</name>
        <dbReference type="ChEBI" id="CHEBI:57540"/>
    </cofactor>
</comment>
<organism evidence="14 15">
    <name type="scientific">Candidatus Amunia macphersoniae</name>
    <dbReference type="NCBI Taxonomy" id="3127014"/>
    <lineage>
        <taxon>Bacteria</taxon>
        <taxon>Bacillati</taxon>
        <taxon>Candidatus Dormiibacterota</taxon>
        <taxon>Candidatus Dormibacteria</taxon>
        <taxon>Candidatus Aeolococcales</taxon>
        <taxon>Candidatus Aeolococcaceae</taxon>
        <taxon>Candidatus Amunia</taxon>
    </lineage>
</organism>
<dbReference type="PANTHER" id="PTHR43078:SF6">
    <property type="entry name" value="UDP-GLUCURONIC ACID DECARBOXYLASE 1"/>
    <property type="match status" value="1"/>
</dbReference>
<dbReference type="PANTHER" id="PTHR43078">
    <property type="entry name" value="UDP-GLUCURONIC ACID DECARBOXYLASE-RELATED"/>
    <property type="match status" value="1"/>
</dbReference>
<evidence type="ECO:0000256" key="10">
    <source>
        <dbReference type="ARBA" id="ARBA00023180"/>
    </source>
</evidence>
<accession>A0A934NEN8</accession>
<evidence type="ECO:0000313" key="14">
    <source>
        <dbReference type="EMBL" id="MBJ7608948.1"/>
    </source>
</evidence>
<feature type="domain" description="NAD-dependent epimerase/dehydratase" evidence="13">
    <location>
        <begin position="3"/>
        <end position="230"/>
    </location>
</feature>
<proteinExistence type="predicted"/>
<dbReference type="Proteomes" id="UP000614410">
    <property type="component" value="Unassembled WGS sequence"/>
</dbReference>
<dbReference type="GO" id="GO:0005737">
    <property type="term" value="C:cytoplasm"/>
    <property type="evidence" value="ECO:0007669"/>
    <property type="project" value="TreeGrafter"/>
</dbReference>
<evidence type="ECO:0000256" key="7">
    <source>
        <dbReference type="ARBA" id="ARBA00023027"/>
    </source>
</evidence>
<name>A0A934NEN8_9BACT</name>
<dbReference type="Gene3D" id="3.40.50.720">
    <property type="entry name" value="NAD(P)-binding Rossmann-like Domain"/>
    <property type="match status" value="1"/>
</dbReference>
<dbReference type="InterPro" id="IPR044516">
    <property type="entry name" value="UXS-like"/>
</dbReference>
<keyword evidence="3" id="KW-0812">Transmembrane</keyword>
<dbReference type="FunFam" id="3.40.50.720:FF:000065">
    <property type="entry name" value="UDP-glucuronic acid decarboxylase 1"/>
    <property type="match status" value="1"/>
</dbReference>
<dbReference type="GO" id="GO:0070403">
    <property type="term" value="F:NAD+ binding"/>
    <property type="evidence" value="ECO:0007669"/>
    <property type="project" value="InterPro"/>
</dbReference>
<evidence type="ECO:0000256" key="3">
    <source>
        <dbReference type="ARBA" id="ARBA00022692"/>
    </source>
</evidence>
<evidence type="ECO:0000256" key="12">
    <source>
        <dbReference type="ARBA" id="ARBA00037859"/>
    </source>
</evidence>
<dbReference type="GO" id="GO:0048040">
    <property type="term" value="F:UDP-glucuronate decarboxylase activity"/>
    <property type="evidence" value="ECO:0007669"/>
    <property type="project" value="TreeGrafter"/>
</dbReference>
<sequence>MRVVVSGAAGFIGSHLTEALLARGDEVVGLDNLLTGRMKNLESFGDSSGLTMLTHDVIHPIQIEGAVDAVLHFASPASPPDYYAHPVATLDVGTAGTRTMLELAADKQARFMVASTSEVYGDPLEHPQTEAYWGNVNPVGPRSVYDEAKRCAEAYTMAYHRAGLDTRIVRIFNTYGERMRPNDGRAIPNFMSQALDGGEVTVYGAGSQTRSLCYVSDLIRGILLLLASDEHLPVNLGAQNEITMLQLAETIVGLVGGDARIGYRELPVDDPKQRLPDTTRARTILGWTAEVTLADGLLRTLDWFRSEVNAEGQGR</sequence>
<keyword evidence="11" id="KW-0456">Lyase</keyword>
<evidence type="ECO:0000256" key="8">
    <source>
        <dbReference type="ARBA" id="ARBA00023034"/>
    </source>
</evidence>
<comment type="caution">
    <text evidence="14">The sequence shown here is derived from an EMBL/GenBank/DDBJ whole genome shotgun (WGS) entry which is preliminary data.</text>
</comment>
<evidence type="ECO:0000313" key="15">
    <source>
        <dbReference type="Proteomes" id="UP000614410"/>
    </source>
</evidence>
<evidence type="ECO:0000256" key="4">
    <source>
        <dbReference type="ARBA" id="ARBA00022793"/>
    </source>
</evidence>
<evidence type="ECO:0000256" key="6">
    <source>
        <dbReference type="ARBA" id="ARBA00022989"/>
    </source>
</evidence>
<keyword evidence="6" id="KW-1133">Transmembrane helix</keyword>
<dbReference type="EMBL" id="JAEKNN010000026">
    <property type="protein sequence ID" value="MBJ7608948.1"/>
    <property type="molecule type" value="Genomic_DNA"/>
</dbReference>
<evidence type="ECO:0000256" key="11">
    <source>
        <dbReference type="ARBA" id="ARBA00023239"/>
    </source>
</evidence>
<dbReference type="AlphaFoldDB" id="A0A934NEN8"/>
<comment type="subcellular location">
    <subcellularLocation>
        <location evidence="2">Golgi apparatus membrane</location>
        <topology evidence="2">Single-pass type II membrane protein</topology>
    </subcellularLocation>
    <subcellularLocation>
        <location evidence="12">Golgi apparatus</location>
        <location evidence="12">Golgi stack membrane</location>
    </subcellularLocation>
</comment>
<keyword evidence="7" id="KW-0520">NAD</keyword>
<keyword evidence="9" id="KW-0472">Membrane</keyword>
<dbReference type="InterPro" id="IPR001509">
    <property type="entry name" value="Epimerase_deHydtase"/>
</dbReference>
<dbReference type="Pfam" id="PF01370">
    <property type="entry name" value="Epimerase"/>
    <property type="match status" value="1"/>
</dbReference>
<dbReference type="SUPFAM" id="SSF51735">
    <property type="entry name" value="NAD(P)-binding Rossmann-fold domains"/>
    <property type="match status" value="1"/>
</dbReference>
<evidence type="ECO:0000256" key="2">
    <source>
        <dbReference type="ARBA" id="ARBA00004323"/>
    </source>
</evidence>
<evidence type="ECO:0000256" key="9">
    <source>
        <dbReference type="ARBA" id="ARBA00023136"/>
    </source>
</evidence>
<reference evidence="14 15" key="1">
    <citation type="submission" date="2020-10" db="EMBL/GenBank/DDBJ databases">
        <title>Ca. Dormibacterota MAGs.</title>
        <authorList>
            <person name="Montgomery K."/>
        </authorList>
    </citation>
    <scope>NUCLEOTIDE SEQUENCE [LARGE SCALE GENOMIC DNA]</scope>
    <source>
        <strain evidence="14">Mitchell_Peninsula_5</strain>
    </source>
</reference>
<protein>
    <submittedName>
        <fullName evidence="14">GDP-mannose 4,6-dehydratase</fullName>
    </submittedName>
</protein>